<organism evidence="2 3">
    <name type="scientific">Aspergillus avenaceus</name>
    <dbReference type="NCBI Taxonomy" id="36643"/>
    <lineage>
        <taxon>Eukaryota</taxon>
        <taxon>Fungi</taxon>
        <taxon>Dikarya</taxon>
        <taxon>Ascomycota</taxon>
        <taxon>Pezizomycotina</taxon>
        <taxon>Eurotiomycetes</taxon>
        <taxon>Eurotiomycetidae</taxon>
        <taxon>Eurotiales</taxon>
        <taxon>Aspergillaceae</taxon>
        <taxon>Aspergillus</taxon>
        <taxon>Aspergillus subgen. Circumdati</taxon>
    </lineage>
</organism>
<dbReference type="OrthoDB" id="4062651at2759"/>
<keyword evidence="2" id="KW-0418">Kinase</keyword>
<dbReference type="Proteomes" id="UP000325780">
    <property type="component" value="Unassembled WGS sequence"/>
</dbReference>
<keyword evidence="2" id="KW-0808">Transferase</keyword>
<dbReference type="GO" id="GO:0004672">
    <property type="term" value="F:protein kinase activity"/>
    <property type="evidence" value="ECO:0007669"/>
    <property type="project" value="InterPro"/>
</dbReference>
<reference evidence="2 3" key="1">
    <citation type="submission" date="2019-04" db="EMBL/GenBank/DDBJ databases">
        <title>Friends and foes A comparative genomics study of 23 Aspergillus species from section Flavi.</title>
        <authorList>
            <consortium name="DOE Joint Genome Institute"/>
            <person name="Kjaerbolling I."/>
            <person name="Vesth T."/>
            <person name="Frisvad J.C."/>
            <person name="Nybo J.L."/>
            <person name="Theobald S."/>
            <person name="Kildgaard S."/>
            <person name="Isbrandt T."/>
            <person name="Kuo A."/>
            <person name="Sato A."/>
            <person name="Lyhne E.K."/>
            <person name="Kogle M.E."/>
            <person name="Wiebenga A."/>
            <person name="Kun R.S."/>
            <person name="Lubbers R.J."/>
            <person name="Makela M.R."/>
            <person name="Barry K."/>
            <person name="Chovatia M."/>
            <person name="Clum A."/>
            <person name="Daum C."/>
            <person name="Haridas S."/>
            <person name="He G."/>
            <person name="LaButti K."/>
            <person name="Lipzen A."/>
            <person name="Mondo S."/>
            <person name="Riley R."/>
            <person name="Salamov A."/>
            <person name="Simmons B.A."/>
            <person name="Magnuson J.K."/>
            <person name="Henrissat B."/>
            <person name="Mortensen U.H."/>
            <person name="Larsen T.O."/>
            <person name="Devries R.P."/>
            <person name="Grigoriev I.V."/>
            <person name="Machida M."/>
            <person name="Baker S.E."/>
            <person name="Andersen M.R."/>
        </authorList>
    </citation>
    <scope>NUCLEOTIDE SEQUENCE [LARGE SCALE GENOMIC DNA]</scope>
    <source>
        <strain evidence="2 3">IBT 18842</strain>
    </source>
</reference>
<dbReference type="Gene3D" id="1.10.510.10">
    <property type="entry name" value="Transferase(Phosphotransferase) domain 1"/>
    <property type="match status" value="1"/>
</dbReference>
<dbReference type="Pfam" id="PF00069">
    <property type="entry name" value="Pkinase"/>
    <property type="match status" value="1"/>
</dbReference>
<proteinExistence type="predicted"/>
<evidence type="ECO:0000313" key="2">
    <source>
        <dbReference type="EMBL" id="KAE8146927.1"/>
    </source>
</evidence>
<dbReference type="PROSITE" id="PS50011">
    <property type="entry name" value="PROTEIN_KINASE_DOM"/>
    <property type="match status" value="1"/>
</dbReference>
<dbReference type="GO" id="GO:0005524">
    <property type="term" value="F:ATP binding"/>
    <property type="evidence" value="ECO:0007669"/>
    <property type="project" value="InterPro"/>
</dbReference>
<dbReference type="InterPro" id="IPR011009">
    <property type="entry name" value="Kinase-like_dom_sf"/>
</dbReference>
<gene>
    <name evidence="2" type="ORF">BDV25DRAFT_169518</name>
</gene>
<evidence type="ECO:0000259" key="1">
    <source>
        <dbReference type="PROSITE" id="PS50011"/>
    </source>
</evidence>
<protein>
    <submittedName>
        <fullName evidence="2">Kinase-like protein</fullName>
    </submittedName>
</protein>
<dbReference type="EMBL" id="ML742235">
    <property type="protein sequence ID" value="KAE8146927.1"/>
    <property type="molecule type" value="Genomic_DNA"/>
</dbReference>
<sequence>MEVIQIDEAWERIECKIKFSYVRVFVRQDGILYTGKWNNRLNPPTMLKHLQELRQVSTEDWGPKVKETWSGVYVKTPSLVAYVDRNLENQITREIKTCQILRENPHPSIAIYYSFTESDGRVSGLCFRRYVSTLLETVNPRRLGKAAFRSSRRRSVTEDMRSGLDGVLAAIKHLHSLGLVHNDVNPANIILDEDGTLVLIDFESCRYVGELLRNTETKRTHHWHDPSIDISLERNDLDAFKILLMWGMQYVLGYLHTSS</sequence>
<name>A0A5N6TKQ4_ASPAV</name>
<evidence type="ECO:0000313" key="3">
    <source>
        <dbReference type="Proteomes" id="UP000325780"/>
    </source>
</evidence>
<accession>A0A5N6TKQ4</accession>
<feature type="domain" description="Protein kinase" evidence="1">
    <location>
        <begin position="50"/>
        <end position="259"/>
    </location>
</feature>
<dbReference type="InterPro" id="IPR000719">
    <property type="entry name" value="Prot_kinase_dom"/>
</dbReference>
<dbReference type="SUPFAM" id="SSF56112">
    <property type="entry name" value="Protein kinase-like (PK-like)"/>
    <property type="match status" value="1"/>
</dbReference>
<dbReference type="AlphaFoldDB" id="A0A5N6TKQ4"/>
<keyword evidence="3" id="KW-1185">Reference proteome</keyword>